<feature type="domain" description="Type II secretion system protein GspF" evidence="9">
    <location>
        <begin position="280"/>
        <end position="402"/>
    </location>
</feature>
<feature type="transmembrane region" description="Helical" evidence="8">
    <location>
        <begin position="230"/>
        <end position="248"/>
    </location>
</feature>
<evidence type="ECO:0000256" key="1">
    <source>
        <dbReference type="ARBA" id="ARBA00004429"/>
    </source>
</evidence>
<name>A0A1G2FFS8_9BACT</name>
<evidence type="ECO:0000256" key="3">
    <source>
        <dbReference type="ARBA" id="ARBA00022475"/>
    </source>
</evidence>
<dbReference type="Proteomes" id="UP000177061">
    <property type="component" value="Unassembled WGS sequence"/>
</dbReference>
<dbReference type="GO" id="GO:0005886">
    <property type="term" value="C:plasma membrane"/>
    <property type="evidence" value="ECO:0007669"/>
    <property type="project" value="UniProtKB-SubCell"/>
</dbReference>
<evidence type="ECO:0000313" key="10">
    <source>
        <dbReference type="EMBL" id="OGZ36458.1"/>
    </source>
</evidence>
<dbReference type="Pfam" id="PF00482">
    <property type="entry name" value="T2SSF"/>
    <property type="match status" value="2"/>
</dbReference>
<keyword evidence="6 8" id="KW-1133">Transmembrane helix</keyword>
<dbReference type="InterPro" id="IPR003004">
    <property type="entry name" value="GspF/PilC"/>
</dbReference>
<keyword evidence="4" id="KW-0997">Cell inner membrane</keyword>
<accession>A0A1G2FFS8</accession>
<dbReference type="FunFam" id="1.20.81.30:FF:000001">
    <property type="entry name" value="Type II secretion system protein F"/>
    <property type="match status" value="2"/>
</dbReference>
<comment type="subcellular location">
    <subcellularLocation>
        <location evidence="1">Cell inner membrane</location>
        <topology evidence="1">Multi-pass membrane protein</topology>
    </subcellularLocation>
</comment>
<evidence type="ECO:0000256" key="2">
    <source>
        <dbReference type="ARBA" id="ARBA00005745"/>
    </source>
</evidence>
<sequence>MPAYLYTAKTEKGETKTGTQEAVDEHELANNLRQEGLFLISAKKTGREEKTGRPDFGFLSLLNGLRHVSLVEKMMFSRHLAVMIEAGLSLNRALETLAKQSKNSKFRKIISQVEIDVRAGQSFSGALAKHPAAFNELYVNMVKAGETAGNLEEILKVLSEQMDKDHQLISRVRGAMMYPAVVLTAMVGIGVLMMVMVVPKLNETFIELKIDLPFTTRTIISVSNFLKNNLILGLVGLAAAVILLRLSVKTKSGQKIFHKFFLLLPPFGGIVQKVNSARLARTLSSLVNSGVAFVKALQITADTLGNIYFKEALFDSAQQVQKGKPLSQSLGKYKDLYPLMIIQMIQVGEETGSLSETLKTLADFYDEEVANLTKGLSSIIEPVLMVIIGAIVGFFAISMIQPMYSVMSGL</sequence>
<dbReference type="AlphaFoldDB" id="A0A1G2FFS8"/>
<keyword evidence="7 8" id="KW-0472">Membrane</keyword>
<keyword evidence="3" id="KW-1003">Cell membrane</keyword>
<feature type="domain" description="Type II secretion system protein GspF" evidence="9">
    <location>
        <begin position="76"/>
        <end position="199"/>
    </location>
</feature>
<evidence type="ECO:0000256" key="8">
    <source>
        <dbReference type="SAM" id="Phobius"/>
    </source>
</evidence>
<reference evidence="10 11" key="1">
    <citation type="journal article" date="2016" name="Nat. Commun.">
        <title>Thousands of microbial genomes shed light on interconnected biogeochemical processes in an aquifer system.</title>
        <authorList>
            <person name="Anantharaman K."/>
            <person name="Brown C.T."/>
            <person name="Hug L.A."/>
            <person name="Sharon I."/>
            <person name="Castelle C.J."/>
            <person name="Probst A.J."/>
            <person name="Thomas B.C."/>
            <person name="Singh A."/>
            <person name="Wilkins M.J."/>
            <person name="Karaoz U."/>
            <person name="Brodie E.L."/>
            <person name="Williams K.H."/>
            <person name="Hubbard S.S."/>
            <person name="Banfield J.F."/>
        </authorList>
    </citation>
    <scope>NUCLEOTIDE SEQUENCE [LARGE SCALE GENOMIC DNA]</scope>
</reference>
<dbReference type="PRINTS" id="PR00812">
    <property type="entry name" value="BCTERIALGSPF"/>
</dbReference>
<dbReference type="EMBL" id="MHNB01000026">
    <property type="protein sequence ID" value="OGZ36458.1"/>
    <property type="molecule type" value="Genomic_DNA"/>
</dbReference>
<comment type="similarity">
    <text evidence="2">Belongs to the GSP F family.</text>
</comment>
<dbReference type="InterPro" id="IPR042094">
    <property type="entry name" value="T2SS_GspF_sf"/>
</dbReference>
<evidence type="ECO:0000313" key="11">
    <source>
        <dbReference type="Proteomes" id="UP000177061"/>
    </source>
</evidence>
<dbReference type="InterPro" id="IPR018076">
    <property type="entry name" value="T2SS_GspF_dom"/>
</dbReference>
<dbReference type="STRING" id="1801997.A3J64_02420"/>
<organism evidence="10 11">
    <name type="scientific">Candidatus Portnoybacteria bacterium RIFCSPHIGHO2_12_FULL_38_9</name>
    <dbReference type="NCBI Taxonomy" id="1801997"/>
    <lineage>
        <taxon>Bacteria</taxon>
        <taxon>Candidatus Portnoyibacteriota</taxon>
    </lineage>
</organism>
<feature type="transmembrane region" description="Helical" evidence="8">
    <location>
        <begin position="176"/>
        <end position="198"/>
    </location>
</feature>
<dbReference type="PANTHER" id="PTHR30012:SF0">
    <property type="entry name" value="TYPE II SECRETION SYSTEM PROTEIN F-RELATED"/>
    <property type="match status" value="1"/>
</dbReference>
<evidence type="ECO:0000256" key="7">
    <source>
        <dbReference type="ARBA" id="ARBA00023136"/>
    </source>
</evidence>
<comment type="caution">
    <text evidence="10">The sequence shown here is derived from an EMBL/GenBank/DDBJ whole genome shotgun (WGS) entry which is preliminary data.</text>
</comment>
<evidence type="ECO:0000256" key="4">
    <source>
        <dbReference type="ARBA" id="ARBA00022519"/>
    </source>
</evidence>
<gene>
    <name evidence="10" type="ORF">A3J64_02420</name>
</gene>
<dbReference type="PANTHER" id="PTHR30012">
    <property type="entry name" value="GENERAL SECRETION PATHWAY PROTEIN"/>
    <property type="match status" value="1"/>
</dbReference>
<keyword evidence="5 8" id="KW-0812">Transmembrane</keyword>
<evidence type="ECO:0000256" key="5">
    <source>
        <dbReference type="ARBA" id="ARBA00022692"/>
    </source>
</evidence>
<evidence type="ECO:0000259" key="9">
    <source>
        <dbReference type="Pfam" id="PF00482"/>
    </source>
</evidence>
<evidence type="ECO:0000256" key="6">
    <source>
        <dbReference type="ARBA" id="ARBA00022989"/>
    </source>
</evidence>
<protein>
    <recommendedName>
        <fullName evidence="9">Type II secretion system protein GspF domain-containing protein</fullName>
    </recommendedName>
</protein>
<feature type="transmembrane region" description="Helical" evidence="8">
    <location>
        <begin position="383"/>
        <end position="404"/>
    </location>
</feature>
<proteinExistence type="inferred from homology"/>
<dbReference type="Gene3D" id="1.20.81.30">
    <property type="entry name" value="Type II secretion system (T2SS), domain F"/>
    <property type="match status" value="2"/>
</dbReference>